<keyword evidence="6 12" id="KW-0378">Hydrolase</keyword>
<evidence type="ECO:0000313" key="12">
    <source>
        <dbReference type="EMBL" id="QKV19439.1"/>
    </source>
</evidence>
<keyword evidence="5" id="KW-0479">Metal-binding</keyword>
<dbReference type="KEGG" id="orm:HTY61_13715"/>
<dbReference type="InterPro" id="IPR049734">
    <property type="entry name" value="NudC-like_C"/>
</dbReference>
<protein>
    <recommendedName>
        <fullName evidence="4">NAD(+) diphosphatase</fullName>
        <ecNumber evidence="4">3.6.1.22</ecNumber>
    </recommendedName>
</protein>
<evidence type="ECO:0000256" key="9">
    <source>
        <dbReference type="ARBA" id="ARBA00023679"/>
    </source>
</evidence>
<evidence type="ECO:0000256" key="4">
    <source>
        <dbReference type="ARBA" id="ARBA00012381"/>
    </source>
</evidence>
<dbReference type="Gene3D" id="3.90.79.20">
    <property type="match status" value="1"/>
</dbReference>
<dbReference type="GO" id="GO:0035529">
    <property type="term" value="F:NADH pyrophosphatase activity"/>
    <property type="evidence" value="ECO:0007669"/>
    <property type="project" value="TreeGrafter"/>
</dbReference>
<evidence type="ECO:0000256" key="2">
    <source>
        <dbReference type="ARBA" id="ARBA00001947"/>
    </source>
</evidence>
<dbReference type="InterPro" id="IPR000086">
    <property type="entry name" value="NUDIX_hydrolase_dom"/>
</dbReference>
<dbReference type="PROSITE" id="PS51462">
    <property type="entry name" value="NUDIX"/>
    <property type="match status" value="1"/>
</dbReference>
<dbReference type="CDD" id="cd03429">
    <property type="entry name" value="NUDIX_NADH_pyrophosphatase_Nudt13"/>
    <property type="match status" value="1"/>
</dbReference>
<keyword evidence="7" id="KW-0460">Magnesium</keyword>
<dbReference type="EC" id="3.6.1.22" evidence="4"/>
<evidence type="ECO:0000256" key="1">
    <source>
        <dbReference type="ARBA" id="ARBA00001946"/>
    </source>
</evidence>
<name>A0A6N1VJN2_9HYPH</name>
<dbReference type="Pfam" id="PF09297">
    <property type="entry name" value="Zn_ribbon_NUD"/>
    <property type="match status" value="1"/>
</dbReference>
<comment type="catalytic activity">
    <reaction evidence="9">
        <text>a 5'-end NAD(+)-phospho-ribonucleoside in mRNA + H2O = a 5'-end phospho-adenosine-phospho-ribonucleoside in mRNA + beta-nicotinamide D-ribonucleotide + 2 H(+)</text>
        <dbReference type="Rhea" id="RHEA:60876"/>
        <dbReference type="Rhea" id="RHEA-COMP:15698"/>
        <dbReference type="Rhea" id="RHEA-COMP:15719"/>
        <dbReference type="ChEBI" id="CHEBI:14649"/>
        <dbReference type="ChEBI" id="CHEBI:15377"/>
        <dbReference type="ChEBI" id="CHEBI:15378"/>
        <dbReference type="ChEBI" id="CHEBI:144029"/>
        <dbReference type="ChEBI" id="CHEBI:144051"/>
    </reaction>
    <physiologicalReaction direction="left-to-right" evidence="9">
        <dbReference type="Rhea" id="RHEA:60877"/>
    </physiologicalReaction>
</comment>
<evidence type="ECO:0000256" key="7">
    <source>
        <dbReference type="ARBA" id="ARBA00022842"/>
    </source>
</evidence>
<dbReference type="Pfam" id="PF00293">
    <property type="entry name" value="NUDIX"/>
    <property type="match status" value="1"/>
</dbReference>
<feature type="compositionally biased region" description="Basic and acidic residues" evidence="10">
    <location>
        <begin position="23"/>
        <end position="36"/>
    </location>
</feature>
<comment type="cofactor">
    <cofactor evidence="1">
        <name>Mg(2+)</name>
        <dbReference type="ChEBI" id="CHEBI:18420"/>
    </cofactor>
</comment>
<dbReference type="InterPro" id="IPR050241">
    <property type="entry name" value="NAD-cap_RNA_hydrolase_NudC"/>
</dbReference>
<proteinExistence type="inferred from homology"/>
<evidence type="ECO:0000256" key="6">
    <source>
        <dbReference type="ARBA" id="ARBA00022801"/>
    </source>
</evidence>
<feature type="domain" description="Nudix hydrolase" evidence="11">
    <location>
        <begin position="176"/>
        <end position="309"/>
    </location>
</feature>
<sequence length="317" mass="34989">MTTRLDGAPYPEPSSETGFAGNRLERRSEKRSADSTREALADDRAHLYLLADNRVLLKHDEEIFDPLFAPGEISDLDADIDEAVLLGFEADGAPVLAAWTETDREHLPDHIKAIDLRSVYVQGLVPPDRLGAIAQAAALVSWNRTHRFCARCGHPSEITDGGYKRICSQCGTLHFPRTDPVVIMLSVTPDNGSCLLGRSPHFGEGMYSCLAGFVEPGETIENAVRRETKEESGISVGKVAYHASQPWPFPHTLMIGCHAVAESTEITIDEELEDCRWFTRAEVRTMLDRTHPDGLCTPPDGAIASLLIRAWVDERET</sequence>
<dbReference type="GO" id="GO:0005829">
    <property type="term" value="C:cytosol"/>
    <property type="evidence" value="ECO:0007669"/>
    <property type="project" value="TreeGrafter"/>
</dbReference>
<dbReference type="PANTHER" id="PTHR42904:SF6">
    <property type="entry name" value="NAD-CAPPED RNA HYDROLASE NUDT12"/>
    <property type="match status" value="1"/>
</dbReference>
<dbReference type="PROSITE" id="PS00893">
    <property type="entry name" value="NUDIX_BOX"/>
    <property type="match status" value="1"/>
</dbReference>
<dbReference type="GO" id="GO:0006742">
    <property type="term" value="P:NADP+ catabolic process"/>
    <property type="evidence" value="ECO:0007669"/>
    <property type="project" value="TreeGrafter"/>
</dbReference>
<keyword evidence="13" id="KW-1185">Reference proteome</keyword>
<evidence type="ECO:0000256" key="10">
    <source>
        <dbReference type="SAM" id="MobiDB-lite"/>
    </source>
</evidence>
<dbReference type="GO" id="GO:0019677">
    <property type="term" value="P:NAD+ catabolic process"/>
    <property type="evidence" value="ECO:0007669"/>
    <property type="project" value="TreeGrafter"/>
</dbReference>
<evidence type="ECO:0000259" key="11">
    <source>
        <dbReference type="PROSITE" id="PS51462"/>
    </source>
</evidence>
<dbReference type="Gene3D" id="3.90.79.10">
    <property type="entry name" value="Nucleoside Triphosphate Pyrophosphohydrolase"/>
    <property type="match status" value="1"/>
</dbReference>
<comment type="similarity">
    <text evidence="3">Belongs to the Nudix hydrolase family. NudC subfamily.</text>
</comment>
<dbReference type="Pfam" id="PF09296">
    <property type="entry name" value="NUDIX-like"/>
    <property type="match status" value="1"/>
</dbReference>
<dbReference type="GO" id="GO:0046872">
    <property type="term" value="F:metal ion binding"/>
    <property type="evidence" value="ECO:0007669"/>
    <property type="project" value="UniProtKB-KW"/>
</dbReference>
<dbReference type="AlphaFoldDB" id="A0A6N1VJN2"/>
<accession>A0A6N1VJN2</accession>
<reference evidence="12 13" key="1">
    <citation type="submission" date="2020-06" db="EMBL/GenBank/DDBJ databases">
        <title>Oricola thermophila sp. nov. isolated from a tidal sediments.</title>
        <authorList>
            <person name="Kwon K.K."/>
            <person name="Yang S.-H."/>
            <person name="Park M.-J."/>
        </authorList>
    </citation>
    <scope>NUCLEOTIDE SEQUENCE [LARGE SCALE GENOMIC DNA]</scope>
    <source>
        <strain evidence="12 13">MEBiC13590</strain>
    </source>
</reference>
<evidence type="ECO:0000256" key="5">
    <source>
        <dbReference type="ARBA" id="ARBA00022723"/>
    </source>
</evidence>
<dbReference type="PANTHER" id="PTHR42904">
    <property type="entry name" value="NUDIX HYDROLASE, NUDC SUBFAMILY"/>
    <property type="match status" value="1"/>
</dbReference>
<organism evidence="12 13">
    <name type="scientific">Oricola thermophila</name>
    <dbReference type="NCBI Taxonomy" id="2742145"/>
    <lineage>
        <taxon>Bacteria</taxon>
        <taxon>Pseudomonadati</taxon>
        <taxon>Pseudomonadota</taxon>
        <taxon>Alphaproteobacteria</taxon>
        <taxon>Hyphomicrobiales</taxon>
        <taxon>Ahrensiaceae</taxon>
        <taxon>Oricola</taxon>
    </lineage>
</organism>
<evidence type="ECO:0000256" key="3">
    <source>
        <dbReference type="ARBA" id="ARBA00009595"/>
    </source>
</evidence>
<keyword evidence="8" id="KW-0520">NAD</keyword>
<evidence type="ECO:0000313" key="13">
    <source>
        <dbReference type="Proteomes" id="UP000509367"/>
    </source>
</evidence>
<dbReference type="Proteomes" id="UP000509367">
    <property type="component" value="Chromosome"/>
</dbReference>
<feature type="region of interest" description="Disordered" evidence="10">
    <location>
        <begin position="1"/>
        <end position="36"/>
    </location>
</feature>
<dbReference type="InterPro" id="IPR020084">
    <property type="entry name" value="NUDIX_hydrolase_CS"/>
</dbReference>
<dbReference type="EMBL" id="CP054836">
    <property type="protein sequence ID" value="QKV19439.1"/>
    <property type="molecule type" value="Genomic_DNA"/>
</dbReference>
<dbReference type="InterPro" id="IPR015797">
    <property type="entry name" value="NUDIX_hydrolase-like_dom_sf"/>
</dbReference>
<gene>
    <name evidence="12" type="primary">nudC</name>
    <name evidence="12" type="ORF">HTY61_13715</name>
</gene>
<comment type="cofactor">
    <cofactor evidence="2">
        <name>Zn(2+)</name>
        <dbReference type="ChEBI" id="CHEBI:29105"/>
    </cofactor>
</comment>
<dbReference type="InterPro" id="IPR015375">
    <property type="entry name" value="NADH_PPase-like_N"/>
</dbReference>
<dbReference type="RefSeq" id="WP_175277331.1">
    <property type="nucleotide sequence ID" value="NZ_CP054836.1"/>
</dbReference>
<dbReference type="InterPro" id="IPR015376">
    <property type="entry name" value="Znr_NADH_PPase"/>
</dbReference>
<dbReference type="SUPFAM" id="SSF55811">
    <property type="entry name" value="Nudix"/>
    <property type="match status" value="1"/>
</dbReference>
<dbReference type="NCBIfam" id="NF001299">
    <property type="entry name" value="PRK00241.1"/>
    <property type="match status" value="1"/>
</dbReference>
<evidence type="ECO:0000256" key="8">
    <source>
        <dbReference type="ARBA" id="ARBA00023027"/>
    </source>
</evidence>